<evidence type="ECO:0000259" key="10">
    <source>
        <dbReference type="PROSITE" id="PS51462"/>
    </source>
</evidence>
<accession>A0A6J4LHI3</accession>
<comment type="similarity">
    <text evidence="3">Belongs to the Nudix hydrolase family. NudC subfamily.</text>
</comment>
<evidence type="ECO:0000256" key="5">
    <source>
        <dbReference type="ARBA" id="ARBA00022723"/>
    </source>
</evidence>
<dbReference type="PROSITE" id="PS51462">
    <property type="entry name" value="NUDIX"/>
    <property type="match status" value="1"/>
</dbReference>
<name>A0A6J4LHI3_9ACTN</name>
<dbReference type="SUPFAM" id="SSF55811">
    <property type="entry name" value="Nudix"/>
    <property type="match status" value="1"/>
</dbReference>
<evidence type="ECO:0000256" key="6">
    <source>
        <dbReference type="ARBA" id="ARBA00022801"/>
    </source>
</evidence>
<dbReference type="EC" id="3.6.1.22" evidence="4"/>
<dbReference type="InterPro" id="IPR020084">
    <property type="entry name" value="NUDIX_hydrolase_CS"/>
</dbReference>
<dbReference type="GO" id="GO:0035529">
    <property type="term" value="F:NADH pyrophosphatase activity"/>
    <property type="evidence" value="ECO:0007669"/>
    <property type="project" value="TreeGrafter"/>
</dbReference>
<evidence type="ECO:0000256" key="7">
    <source>
        <dbReference type="ARBA" id="ARBA00022842"/>
    </source>
</evidence>
<feature type="domain" description="Nudix hydrolase" evidence="10">
    <location>
        <begin position="167"/>
        <end position="297"/>
    </location>
</feature>
<keyword evidence="8" id="KW-0520">NAD</keyword>
<comment type="catalytic activity">
    <reaction evidence="9">
        <text>a 5'-end NAD(+)-phospho-ribonucleoside in mRNA + H2O = a 5'-end phospho-adenosine-phospho-ribonucleoside in mRNA + beta-nicotinamide D-ribonucleotide + 2 H(+)</text>
        <dbReference type="Rhea" id="RHEA:60876"/>
        <dbReference type="Rhea" id="RHEA-COMP:15698"/>
        <dbReference type="Rhea" id="RHEA-COMP:15719"/>
        <dbReference type="ChEBI" id="CHEBI:14649"/>
        <dbReference type="ChEBI" id="CHEBI:15377"/>
        <dbReference type="ChEBI" id="CHEBI:15378"/>
        <dbReference type="ChEBI" id="CHEBI:144029"/>
        <dbReference type="ChEBI" id="CHEBI:144051"/>
    </reaction>
    <physiologicalReaction direction="left-to-right" evidence="9">
        <dbReference type="Rhea" id="RHEA:60877"/>
    </physiologicalReaction>
</comment>
<evidence type="ECO:0000256" key="2">
    <source>
        <dbReference type="ARBA" id="ARBA00001947"/>
    </source>
</evidence>
<evidence type="ECO:0000256" key="9">
    <source>
        <dbReference type="ARBA" id="ARBA00023679"/>
    </source>
</evidence>
<dbReference type="Pfam" id="PF00293">
    <property type="entry name" value="NUDIX"/>
    <property type="match status" value="1"/>
</dbReference>
<dbReference type="EMBL" id="CADCUD010000085">
    <property type="protein sequence ID" value="CAA9328933.1"/>
    <property type="molecule type" value="Genomic_DNA"/>
</dbReference>
<protein>
    <recommendedName>
        <fullName evidence="4">NAD(+) diphosphatase</fullName>
        <ecNumber evidence="4">3.6.1.22</ecNumber>
    </recommendedName>
</protein>
<dbReference type="PANTHER" id="PTHR42904:SF6">
    <property type="entry name" value="NAD-CAPPED RNA HYDROLASE NUDT12"/>
    <property type="match status" value="1"/>
</dbReference>
<evidence type="ECO:0000313" key="11">
    <source>
        <dbReference type="EMBL" id="CAA9328933.1"/>
    </source>
</evidence>
<sequence>MADAPILAERALPAADFAFTRSWHDRLGLLRGDEEWLAQQWQQEVPSVMVTDGSHVLLDGDRLALFVPREAPPGERVVLGRAIDDPDAPVMLAVLVDGVDADAPGRTDTRSAATRLDDRDVSLMAHAAGLALWHRTHPRCARCGAPTVAAEAGHVRRCPECGASHFPRTDPAVIMLVTDDADRALLGRQPSWPEGRFSTLAGFVEPGESLEDAVRREVMEEVGVVVGDVRYAASQAWPFPASMMVGFFARAEAGEIVVDGEEIAEARWVTRPELAELAATEAMRMPGRLSISRWLIETWYGEQLPGSW</sequence>
<comment type="cofactor">
    <cofactor evidence="1">
        <name>Mg(2+)</name>
        <dbReference type="ChEBI" id="CHEBI:18420"/>
    </cofactor>
</comment>
<dbReference type="InterPro" id="IPR000086">
    <property type="entry name" value="NUDIX_hydrolase_dom"/>
</dbReference>
<comment type="cofactor">
    <cofactor evidence="2">
        <name>Zn(2+)</name>
        <dbReference type="ChEBI" id="CHEBI:29105"/>
    </cofactor>
</comment>
<dbReference type="PROSITE" id="PS00893">
    <property type="entry name" value="NUDIX_BOX"/>
    <property type="match status" value="1"/>
</dbReference>
<keyword evidence="5" id="KW-0479">Metal-binding</keyword>
<keyword evidence="6 11" id="KW-0378">Hydrolase</keyword>
<dbReference type="CDD" id="cd03429">
    <property type="entry name" value="NUDIX_NADH_pyrophosphatase_Nudt13"/>
    <property type="match status" value="1"/>
</dbReference>
<dbReference type="InterPro" id="IPR050241">
    <property type="entry name" value="NAD-cap_RNA_hydrolase_NudC"/>
</dbReference>
<dbReference type="Gene3D" id="3.90.79.10">
    <property type="entry name" value="Nucleoside Triphosphate Pyrophosphohydrolase"/>
    <property type="match status" value="1"/>
</dbReference>
<dbReference type="InterPro" id="IPR015376">
    <property type="entry name" value="Znr_NADH_PPase"/>
</dbReference>
<dbReference type="GO" id="GO:0046872">
    <property type="term" value="F:metal ion binding"/>
    <property type="evidence" value="ECO:0007669"/>
    <property type="project" value="UniProtKB-KW"/>
</dbReference>
<evidence type="ECO:0000256" key="3">
    <source>
        <dbReference type="ARBA" id="ARBA00009595"/>
    </source>
</evidence>
<gene>
    <name evidence="11" type="ORF">AVDCRST_MAG46-1304</name>
</gene>
<dbReference type="Pfam" id="PF09297">
    <property type="entry name" value="Zn_ribbon_NUD"/>
    <property type="match status" value="1"/>
</dbReference>
<dbReference type="GO" id="GO:0006742">
    <property type="term" value="P:NADP+ catabolic process"/>
    <property type="evidence" value="ECO:0007669"/>
    <property type="project" value="TreeGrafter"/>
</dbReference>
<dbReference type="InterPro" id="IPR049734">
    <property type="entry name" value="NudC-like_C"/>
</dbReference>
<evidence type="ECO:0000256" key="1">
    <source>
        <dbReference type="ARBA" id="ARBA00001946"/>
    </source>
</evidence>
<dbReference type="PANTHER" id="PTHR42904">
    <property type="entry name" value="NUDIX HYDROLASE, NUDC SUBFAMILY"/>
    <property type="match status" value="1"/>
</dbReference>
<dbReference type="InterPro" id="IPR015797">
    <property type="entry name" value="NUDIX_hydrolase-like_dom_sf"/>
</dbReference>
<dbReference type="NCBIfam" id="NF001299">
    <property type="entry name" value="PRK00241.1"/>
    <property type="match status" value="1"/>
</dbReference>
<dbReference type="GO" id="GO:0019677">
    <property type="term" value="P:NAD+ catabolic process"/>
    <property type="evidence" value="ECO:0007669"/>
    <property type="project" value="TreeGrafter"/>
</dbReference>
<dbReference type="AlphaFoldDB" id="A0A6J4LHI3"/>
<proteinExistence type="inferred from homology"/>
<keyword evidence="7" id="KW-0460">Magnesium</keyword>
<evidence type="ECO:0000256" key="4">
    <source>
        <dbReference type="ARBA" id="ARBA00012381"/>
    </source>
</evidence>
<dbReference type="Gene3D" id="3.90.79.20">
    <property type="match status" value="1"/>
</dbReference>
<dbReference type="GO" id="GO:0005829">
    <property type="term" value="C:cytosol"/>
    <property type="evidence" value="ECO:0007669"/>
    <property type="project" value="TreeGrafter"/>
</dbReference>
<reference evidence="11" key="1">
    <citation type="submission" date="2020-02" db="EMBL/GenBank/DDBJ databases">
        <authorList>
            <person name="Meier V. D."/>
        </authorList>
    </citation>
    <scope>NUCLEOTIDE SEQUENCE</scope>
    <source>
        <strain evidence="11">AVDCRST_MAG46</strain>
    </source>
</reference>
<evidence type="ECO:0000256" key="8">
    <source>
        <dbReference type="ARBA" id="ARBA00023027"/>
    </source>
</evidence>
<organism evidence="11">
    <name type="scientific">uncultured Nocardioidaceae bacterium</name>
    <dbReference type="NCBI Taxonomy" id="253824"/>
    <lineage>
        <taxon>Bacteria</taxon>
        <taxon>Bacillati</taxon>
        <taxon>Actinomycetota</taxon>
        <taxon>Actinomycetes</taxon>
        <taxon>Propionibacteriales</taxon>
        <taxon>Nocardioidaceae</taxon>
        <taxon>environmental samples</taxon>
    </lineage>
</organism>